<proteinExistence type="predicted"/>
<dbReference type="AlphaFoldDB" id="A0A4Y2WQQ6"/>
<dbReference type="EMBL" id="BGPR01063800">
    <property type="protein sequence ID" value="GBO38944.1"/>
    <property type="molecule type" value="Genomic_DNA"/>
</dbReference>
<evidence type="ECO:0000313" key="3">
    <source>
        <dbReference type="Proteomes" id="UP000499080"/>
    </source>
</evidence>
<keyword evidence="3" id="KW-1185">Reference proteome</keyword>
<feature type="compositionally biased region" description="Basic and acidic residues" evidence="1">
    <location>
        <begin position="1"/>
        <end position="11"/>
    </location>
</feature>
<comment type="caution">
    <text evidence="2">The sequence shown here is derived from an EMBL/GenBank/DDBJ whole genome shotgun (WGS) entry which is preliminary data.</text>
</comment>
<gene>
    <name evidence="2" type="ORF">AVEN_80704_1</name>
</gene>
<feature type="region of interest" description="Disordered" evidence="1">
    <location>
        <begin position="1"/>
        <end position="28"/>
    </location>
</feature>
<name>A0A4Y2WQQ6_ARAVE</name>
<feature type="compositionally biased region" description="Polar residues" evidence="1">
    <location>
        <begin position="12"/>
        <end position="28"/>
    </location>
</feature>
<accession>A0A4Y2WQQ6</accession>
<evidence type="ECO:0000256" key="1">
    <source>
        <dbReference type="SAM" id="MobiDB-lite"/>
    </source>
</evidence>
<protein>
    <submittedName>
        <fullName evidence="2">Uncharacterized protein</fullName>
    </submittedName>
</protein>
<dbReference type="Proteomes" id="UP000499080">
    <property type="component" value="Unassembled WGS sequence"/>
</dbReference>
<sequence>MAEKMSERSKDQSGQARTPTIAVTETPSLQLRPRTKQFTYFRKKHLGGRHFRTDAIVQQAILMWIHDHYSEFSYACFNKLVEQMIR</sequence>
<reference evidence="2 3" key="1">
    <citation type="journal article" date="2019" name="Sci. Rep.">
        <title>Orb-weaving spider Araneus ventricosus genome elucidates the spidroin gene catalogue.</title>
        <authorList>
            <person name="Kono N."/>
            <person name="Nakamura H."/>
            <person name="Ohtoshi R."/>
            <person name="Moran D.A.P."/>
            <person name="Shinohara A."/>
            <person name="Yoshida Y."/>
            <person name="Fujiwara M."/>
            <person name="Mori M."/>
            <person name="Tomita M."/>
            <person name="Arakawa K."/>
        </authorList>
    </citation>
    <scope>NUCLEOTIDE SEQUENCE [LARGE SCALE GENOMIC DNA]</scope>
</reference>
<evidence type="ECO:0000313" key="2">
    <source>
        <dbReference type="EMBL" id="GBO38944.1"/>
    </source>
</evidence>
<organism evidence="2 3">
    <name type="scientific">Araneus ventricosus</name>
    <name type="common">Orbweaver spider</name>
    <name type="synonym">Epeira ventricosa</name>
    <dbReference type="NCBI Taxonomy" id="182803"/>
    <lineage>
        <taxon>Eukaryota</taxon>
        <taxon>Metazoa</taxon>
        <taxon>Ecdysozoa</taxon>
        <taxon>Arthropoda</taxon>
        <taxon>Chelicerata</taxon>
        <taxon>Arachnida</taxon>
        <taxon>Araneae</taxon>
        <taxon>Araneomorphae</taxon>
        <taxon>Entelegynae</taxon>
        <taxon>Araneoidea</taxon>
        <taxon>Araneidae</taxon>
        <taxon>Araneus</taxon>
    </lineage>
</organism>